<dbReference type="SUPFAM" id="SSF49265">
    <property type="entry name" value="Fibronectin type III"/>
    <property type="match status" value="1"/>
</dbReference>
<dbReference type="Ensembl" id="ENSACAT00000037507.1">
    <property type="protein sequence ID" value="ENSACAP00000039559.1"/>
    <property type="gene ID" value="ENSACAG00000000438.4"/>
</dbReference>
<reference evidence="13" key="2">
    <citation type="submission" date="2025-08" db="UniProtKB">
        <authorList>
            <consortium name="Ensembl"/>
        </authorList>
    </citation>
    <scope>IDENTIFICATION</scope>
</reference>
<dbReference type="PANTHER" id="PTHR44170:SF11">
    <property type="entry name" value="ROUNDABOUT HOMOLOG 4"/>
    <property type="match status" value="1"/>
</dbReference>
<keyword evidence="7" id="KW-0325">Glycoprotein</keyword>
<dbReference type="GeneTree" id="ENSGT00940000164559"/>
<comment type="subcellular location">
    <subcellularLocation>
        <location evidence="1">Cell membrane</location>
    </subcellularLocation>
</comment>
<dbReference type="SUPFAM" id="SSF48726">
    <property type="entry name" value="Immunoglobulin"/>
    <property type="match status" value="3"/>
</dbReference>
<evidence type="ECO:0000256" key="7">
    <source>
        <dbReference type="ARBA" id="ARBA00023180"/>
    </source>
</evidence>
<feature type="chain" id="PRO_5032769467" description="Roundabout guidance receptor 1" evidence="10">
    <location>
        <begin position="19"/>
        <end position="1242"/>
    </location>
</feature>
<dbReference type="GO" id="GO:0098609">
    <property type="term" value="P:cell-cell adhesion"/>
    <property type="evidence" value="ECO:0000318"/>
    <property type="project" value="GO_Central"/>
</dbReference>
<dbReference type="PROSITE" id="PS50835">
    <property type="entry name" value="IG_LIKE"/>
    <property type="match status" value="3"/>
</dbReference>
<dbReference type="InterPro" id="IPR036179">
    <property type="entry name" value="Ig-like_dom_sf"/>
</dbReference>
<evidence type="ECO:0000256" key="6">
    <source>
        <dbReference type="ARBA" id="ARBA00023157"/>
    </source>
</evidence>
<dbReference type="InterPro" id="IPR003599">
    <property type="entry name" value="Ig_sub"/>
</dbReference>
<dbReference type="CTD" id="54538"/>
<feature type="signal peptide" evidence="10">
    <location>
        <begin position="1"/>
        <end position="18"/>
    </location>
</feature>
<feature type="region of interest" description="Disordered" evidence="9">
    <location>
        <begin position="913"/>
        <end position="940"/>
    </location>
</feature>
<evidence type="ECO:0000256" key="2">
    <source>
        <dbReference type="ARBA" id="ARBA00022475"/>
    </source>
</evidence>
<dbReference type="InterPro" id="IPR013783">
    <property type="entry name" value="Ig-like_fold"/>
</dbReference>
<dbReference type="InterPro" id="IPR013098">
    <property type="entry name" value="Ig_I-set"/>
</dbReference>
<dbReference type="PROSITE" id="PS50853">
    <property type="entry name" value="FN3"/>
    <property type="match status" value="2"/>
</dbReference>
<evidence type="ECO:0000256" key="9">
    <source>
        <dbReference type="SAM" id="MobiDB-lite"/>
    </source>
</evidence>
<dbReference type="InterPro" id="IPR003961">
    <property type="entry name" value="FN3_dom"/>
</dbReference>
<feature type="region of interest" description="Disordered" evidence="9">
    <location>
        <begin position="692"/>
        <end position="715"/>
    </location>
</feature>
<evidence type="ECO:0000256" key="3">
    <source>
        <dbReference type="ARBA" id="ARBA00022729"/>
    </source>
</evidence>
<dbReference type="FunFam" id="2.60.40.10:FF:000840">
    <property type="entry name" value="Roundabout guidance receptor 4"/>
    <property type="match status" value="1"/>
</dbReference>
<evidence type="ECO:0000256" key="4">
    <source>
        <dbReference type="ARBA" id="ARBA00022737"/>
    </source>
</evidence>
<keyword evidence="6" id="KW-1015">Disulfide bond</keyword>
<name>A0A803TWG9_ANOCA</name>
<dbReference type="Pfam" id="PF13927">
    <property type="entry name" value="Ig_3"/>
    <property type="match status" value="1"/>
</dbReference>
<feature type="region of interest" description="Disordered" evidence="9">
    <location>
        <begin position="824"/>
        <end position="865"/>
    </location>
</feature>
<dbReference type="SMART" id="SM00409">
    <property type="entry name" value="IG"/>
    <property type="match status" value="3"/>
</dbReference>
<evidence type="ECO:0000256" key="1">
    <source>
        <dbReference type="ARBA" id="ARBA00004236"/>
    </source>
</evidence>
<feature type="compositionally biased region" description="Basic residues" evidence="9">
    <location>
        <begin position="43"/>
        <end position="64"/>
    </location>
</feature>
<dbReference type="Bgee" id="ENSACAG00000000438">
    <property type="expression patterns" value="Expressed in lung and 11 other cell types or tissues"/>
</dbReference>
<dbReference type="FunFam" id="2.60.40.10:FF:002530">
    <property type="entry name" value="CBN-SAX-3 protein"/>
    <property type="match status" value="1"/>
</dbReference>
<evidence type="ECO:0000256" key="10">
    <source>
        <dbReference type="SAM" id="SignalP"/>
    </source>
</evidence>
<accession>A0A803TWG9</accession>
<evidence type="ECO:0000259" key="12">
    <source>
        <dbReference type="PROSITE" id="PS50853"/>
    </source>
</evidence>
<proteinExistence type="predicted"/>
<feature type="compositionally biased region" description="Polar residues" evidence="9">
    <location>
        <begin position="827"/>
        <end position="842"/>
    </location>
</feature>
<feature type="domain" description="Ig-like" evidence="11">
    <location>
        <begin position="265"/>
        <end position="349"/>
    </location>
</feature>
<keyword evidence="8" id="KW-0393">Immunoglobulin domain</keyword>
<dbReference type="FunFam" id="2.60.40.10:FF:000273">
    <property type="entry name" value="contactin-3 isoform X1"/>
    <property type="match status" value="1"/>
</dbReference>
<dbReference type="PANTHER" id="PTHR44170">
    <property type="entry name" value="PROTEIN SIDEKICK"/>
    <property type="match status" value="1"/>
</dbReference>
<keyword evidence="2" id="KW-1003">Cell membrane</keyword>
<feature type="domain" description="Fibronectin type-III" evidence="12">
    <location>
        <begin position="475"/>
        <end position="571"/>
    </location>
</feature>
<dbReference type="Pfam" id="PF07679">
    <property type="entry name" value="I-set"/>
    <property type="match status" value="2"/>
</dbReference>
<dbReference type="SMART" id="SM00060">
    <property type="entry name" value="FN3"/>
    <property type="match status" value="2"/>
</dbReference>
<dbReference type="SMART" id="SM00408">
    <property type="entry name" value="IGc2"/>
    <property type="match status" value="3"/>
</dbReference>
<evidence type="ECO:0000256" key="8">
    <source>
        <dbReference type="ARBA" id="ARBA00023319"/>
    </source>
</evidence>
<keyword evidence="3 10" id="KW-0732">Signal</keyword>
<dbReference type="Gene3D" id="2.60.40.10">
    <property type="entry name" value="Immunoglobulins"/>
    <property type="match status" value="5"/>
</dbReference>
<dbReference type="InterPro" id="IPR036116">
    <property type="entry name" value="FN3_sf"/>
</dbReference>
<dbReference type="KEGG" id="acs:100552089"/>
<evidence type="ECO:0008006" key="15">
    <source>
        <dbReference type="Google" id="ProtNLM"/>
    </source>
</evidence>
<dbReference type="Pfam" id="PF00041">
    <property type="entry name" value="fn3"/>
    <property type="match status" value="1"/>
</dbReference>
<reference evidence="13" key="3">
    <citation type="submission" date="2025-09" db="UniProtKB">
        <authorList>
            <consortium name="Ensembl"/>
        </authorList>
    </citation>
    <scope>IDENTIFICATION</scope>
</reference>
<evidence type="ECO:0000313" key="14">
    <source>
        <dbReference type="Proteomes" id="UP000001646"/>
    </source>
</evidence>
<dbReference type="CDD" id="cd00063">
    <property type="entry name" value="FN3"/>
    <property type="match status" value="2"/>
</dbReference>
<feature type="domain" description="Ig-like" evidence="11">
    <location>
        <begin position="173"/>
        <end position="260"/>
    </location>
</feature>
<dbReference type="InterPro" id="IPR003598">
    <property type="entry name" value="Ig_sub2"/>
</dbReference>
<dbReference type="GeneID" id="100552089"/>
<protein>
    <recommendedName>
        <fullName evidence="15">Roundabout guidance receptor 1</fullName>
    </recommendedName>
</protein>
<dbReference type="InParanoid" id="A0A803TWG9"/>
<keyword evidence="5" id="KW-0472">Membrane</keyword>
<dbReference type="GO" id="GO:0005886">
    <property type="term" value="C:plasma membrane"/>
    <property type="evidence" value="ECO:0007669"/>
    <property type="project" value="UniProtKB-SubCell"/>
</dbReference>
<organism evidence="13 14">
    <name type="scientific">Anolis carolinensis</name>
    <name type="common">Green anole</name>
    <name type="synonym">American chameleon</name>
    <dbReference type="NCBI Taxonomy" id="28377"/>
    <lineage>
        <taxon>Eukaryota</taxon>
        <taxon>Metazoa</taxon>
        <taxon>Chordata</taxon>
        <taxon>Craniata</taxon>
        <taxon>Vertebrata</taxon>
        <taxon>Euteleostomi</taxon>
        <taxon>Lepidosauria</taxon>
        <taxon>Squamata</taxon>
        <taxon>Bifurcata</taxon>
        <taxon>Unidentata</taxon>
        <taxon>Episquamata</taxon>
        <taxon>Toxicofera</taxon>
        <taxon>Iguania</taxon>
        <taxon>Dactyloidae</taxon>
        <taxon>Anolis</taxon>
    </lineage>
</organism>
<feature type="region of interest" description="Disordered" evidence="9">
    <location>
        <begin position="1215"/>
        <end position="1242"/>
    </location>
</feature>
<feature type="domain" description="Ig-like" evidence="11">
    <location>
        <begin position="72"/>
        <end position="165"/>
    </location>
</feature>
<feature type="compositionally biased region" description="Polar residues" evidence="9">
    <location>
        <begin position="694"/>
        <end position="715"/>
    </location>
</feature>
<sequence length="1242" mass="136086">MLPGVLLLGFASFPWVWGSPRCQCRCTCLPEPTEKALQVSPRRQSRHLRHSHPPRQRHRLRGSRSRSEEFLPQILDHPSDLVVRWDQPATLRCRAAGNPVPTIEWYRNGEYVKTNKDDATSQRTLLLDGSLFFLRLSQKKGKSDEGIYSCLARNHLGTAVSKNASLYVEALQEEFRLHPSDLTVTTGERFLLECMPPKGHPEPVISWKKNGVPINVESGHYEVAKGRLLVSHALRSDSGTYICMASNQAGERASREAVVSVWEKPTFSRRPNDVQAKPGSTVQFMCGIHGDPTPVAQWHKEDGDLPAGRYEVSQENILQIHELTINDAGKYICTAHNDAGMISAKATLTVEDPLDTGQREQDASKDAPKEATGARVYLINVTAVPSAPAAHLHWKLIPTSQIKNVESFVVFYRSLLPLITDWAEWNVPRDHRTIVAGLERGYTYEFKVRPYSEKGHGLDSNMRHLWIPEEVPSGAPQSISITTFQDGNGTVIIHWAPPPHETHNGIIKAYQVWVLGNETHHGFNKTVDAGTHSLEATGLINRLKYCVQVAAVNGAGIGMASNPVCSAAESSVGKMAKTSDTLASNYILEVVRQPVFIASMGSALWIMLMVLAVYVCQQEARQYSARRQYALGEGLYRNASDDTIIKHRVDSSDSPWLSNTWKSTSGSKNYSTSSSLSSQLLWTEPKDSQELHKSTVSFDRQSQGSHSQTVPLVPDSRNSSLYGALYVDLPAKDPKTFYGTSLPPPLSSSSLPTMGTTQAAGQSLTTLCAPNLGVNNTDVRGRAQKESWKTAALLPPNLIIQGPWDKYSKKELQQVHSTPMPLPSFSGDWNHQGIQGSSPSSRKQQRLHGETKKVVKKNHSSPRFLQHSASKSIAGLLLPPPPPIPPGFQAPQEHNILQECTCTCYLDPDMDRASQHQDEVSQKAASESREGSQTIPTLPYSHLSSASISLSLNEDRETVLTPEDVAEYLELSEEAEHHRQHNDGMPATPHTFASSDTYGYICSPLASELLENDDDDPNMEGGGGRATKFFRGFCRTPSSSLSEDEASLGGSLLNGWGSVSEDNGTSTRCSLISSSDGSFLMDASFAQALAVAVDSFCFGLTQREVDKALTDFLPSASPLNGLLHPYTSTGSSEEVQQKPGSQALSVWEWSTDWVDEMESKYSQEAENWNSLPKLVKGRMAALGEAQPLTTSAVQGGNGTCVSNVINYPATVPGATQPSPANIPDRGPETFPVVNGNKDQAME</sequence>
<evidence type="ECO:0000313" key="13">
    <source>
        <dbReference type="Ensembl" id="ENSACAP00000039559.1"/>
    </source>
</evidence>
<feature type="compositionally biased region" description="Basic and acidic residues" evidence="9">
    <location>
        <begin position="913"/>
        <end position="930"/>
    </location>
</feature>
<dbReference type="AlphaFoldDB" id="A0A803TWG9"/>
<feature type="domain" description="Fibronectin type-III" evidence="12">
    <location>
        <begin position="375"/>
        <end position="470"/>
    </location>
</feature>
<dbReference type="InterPro" id="IPR007110">
    <property type="entry name" value="Ig-like_dom"/>
</dbReference>
<evidence type="ECO:0000256" key="5">
    <source>
        <dbReference type="ARBA" id="ARBA00023136"/>
    </source>
</evidence>
<gene>
    <name evidence="13" type="primary">robo4</name>
</gene>
<dbReference type="Proteomes" id="UP000001646">
    <property type="component" value="Unplaced"/>
</dbReference>
<dbReference type="FunFam" id="2.60.40.10:FF:000065">
    <property type="entry name" value="roundabout homolog 1 isoform X3"/>
    <property type="match status" value="1"/>
</dbReference>
<keyword evidence="14" id="KW-1185">Reference proteome</keyword>
<evidence type="ECO:0000259" key="11">
    <source>
        <dbReference type="PROSITE" id="PS50835"/>
    </source>
</evidence>
<feature type="region of interest" description="Disordered" evidence="9">
    <location>
        <begin position="37"/>
        <end position="66"/>
    </location>
</feature>
<dbReference type="OrthoDB" id="428111at2759"/>
<reference evidence="13" key="1">
    <citation type="submission" date="2009-12" db="EMBL/GenBank/DDBJ databases">
        <title>The Genome Sequence of Anolis carolinensis (Green Anole Lizard).</title>
        <authorList>
            <consortium name="The Genome Sequencing Platform"/>
            <person name="Di Palma F."/>
            <person name="Alfoldi J."/>
            <person name="Heiman D."/>
            <person name="Young S."/>
            <person name="Grabherr M."/>
            <person name="Johnson J."/>
            <person name="Lander E.S."/>
            <person name="Lindblad-Toh K."/>
        </authorList>
    </citation>
    <scope>NUCLEOTIDE SEQUENCE [LARGE SCALE GENOMIC DNA]</scope>
    <source>
        <strain evidence="13">JBL SC #1</strain>
    </source>
</reference>
<keyword evidence="4" id="KW-0677">Repeat</keyword>